<dbReference type="Pfam" id="PF09359">
    <property type="entry name" value="VTC"/>
    <property type="match status" value="1"/>
</dbReference>
<evidence type="ECO:0000313" key="2">
    <source>
        <dbReference type="EMBL" id="TLD00902.1"/>
    </source>
</evidence>
<dbReference type="AlphaFoldDB" id="A0A4U8Q7J8"/>
<evidence type="ECO:0000313" key="3">
    <source>
        <dbReference type="Proteomes" id="UP000306509"/>
    </source>
</evidence>
<organism evidence="2 3">
    <name type="scientific">Robinsoniella peoriensis</name>
    <dbReference type="NCBI Taxonomy" id="180332"/>
    <lineage>
        <taxon>Bacteria</taxon>
        <taxon>Bacillati</taxon>
        <taxon>Bacillota</taxon>
        <taxon>Clostridia</taxon>
        <taxon>Lachnospirales</taxon>
        <taxon>Lachnospiraceae</taxon>
        <taxon>Robinsoniella</taxon>
    </lineage>
</organism>
<name>A0A4U8Q7J8_9FIRM</name>
<dbReference type="RefSeq" id="WP_044293081.1">
    <property type="nucleotide sequence ID" value="NZ_CAUSDN010000080.1"/>
</dbReference>
<dbReference type="EMBL" id="QGQD01000045">
    <property type="protein sequence ID" value="TLD00902.1"/>
    <property type="molecule type" value="Genomic_DNA"/>
</dbReference>
<feature type="domain" description="VTC" evidence="1">
    <location>
        <begin position="66"/>
        <end position="144"/>
    </location>
</feature>
<dbReference type="Proteomes" id="UP000306509">
    <property type="component" value="Unassembled WGS sequence"/>
</dbReference>
<accession>A0A4U8Q7J8</accession>
<gene>
    <name evidence="2" type="ORF">DSM106044_02098</name>
</gene>
<dbReference type="STRING" id="180332.GCA_000797495_03990"/>
<keyword evidence="3" id="KW-1185">Reference proteome</keyword>
<reference evidence="2 3" key="1">
    <citation type="journal article" date="2019" name="Anaerobe">
        <title>Detection of Robinsoniella peoriensis in multiple bone samples of a trauma patient.</title>
        <authorList>
            <person name="Schrottner P."/>
            <person name="Hartwich K."/>
            <person name="Bunk B."/>
            <person name="Schober I."/>
            <person name="Helbig S."/>
            <person name="Rudolph W.W."/>
            <person name="Gunzer F."/>
        </authorList>
    </citation>
    <scope>NUCLEOTIDE SEQUENCE [LARGE SCALE GENOMIC DNA]</scope>
    <source>
        <strain evidence="2 3">DSM 106044</strain>
    </source>
</reference>
<dbReference type="InterPro" id="IPR018966">
    <property type="entry name" value="VTC_domain"/>
</dbReference>
<protein>
    <recommendedName>
        <fullName evidence="1">VTC domain-containing protein</fullName>
    </recommendedName>
</protein>
<proteinExistence type="predicted"/>
<sequence length="212" mass="25231">MRYTTYYEENETVRKDKYEQMKQAALTGQPKKKIEKYSLKKLRFMQTGVAGELHNDTVPKYYICMKNDDETQIYIEKKYIQNEIVYKRCVKITREEAQRILNQDVEWMKGHKKQLLSDFYLQYTLNSLRPKHITEYQREMMNYKKGYITFAHRISRIAGGEVDIFGSDGIPIQCLSEDRVNVSYKWEVTLPQMIMNLIQTAEEPADDLAFAF</sequence>
<comment type="caution">
    <text evidence="2">The sequence shown here is derived from an EMBL/GenBank/DDBJ whole genome shotgun (WGS) entry which is preliminary data.</text>
</comment>
<evidence type="ECO:0000259" key="1">
    <source>
        <dbReference type="Pfam" id="PF09359"/>
    </source>
</evidence>